<evidence type="ECO:0000256" key="5">
    <source>
        <dbReference type="ARBA" id="ARBA00023159"/>
    </source>
</evidence>
<evidence type="ECO:0000256" key="9">
    <source>
        <dbReference type="RuleBase" id="RU364146"/>
    </source>
</evidence>
<proteinExistence type="inferred from homology"/>
<evidence type="ECO:0000256" key="3">
    <source>
        <dbReference type="ARBA" id="ARBA00019617"/>
    </source>
</evidence>
<sequence length="155" mass="17470">MNLLSIPMTSMSAPATTLDQVENELSQLIETLIHLGVQVHDYAGTAESQLGLSNNINKVVEHLQKLQNTDLNIPIPVDVVNYIEDGRNPDIYTREFVEVVRKLNQFLRGKQLGFKYAQSTLGQKIVNEFPELKDEVENIKKRTFIETVPMGTNSS</sequence>
<comment type="similarity">
    <text evidence="2 9">Belongs to the Mediator complex subunit 10 family.</text>
</comment>
<evidence type="ECO:0000256" key="6">
    <source>
        <dbReference type="ARBA" id="ARBA00023163"/>
    </source>
</evidence>
<dbReference type="GO" id="GO:0016592">
    <property type="term" value="C:mediator complex"/>
    <property type="evidence" value="ECO:0007669"/>
    <property type="project" value="InterPro"/>
</dbReference>
<dbReference type="OrthoDB" id="337270at2759"/>
<evidence type="ECO:0000313" key="11">
    <source>
        <dbReference type="Proteomes" id="UP000094565"/>
    </source>
</evidence>
<keyword evidence="7 9" id="KW-0539">Nucleus</keyword>
<evidence type="ECO:0000256" key="7">
    <source>
        <dbReference type="ARBA" id="ARBA00023242"/>
    </source>
</evidence>
<comment type="function">
    <text evidence="9">Component of the Mediator complex, a coactivator involved in the regulated transcription of nearly all RNA polymerase II-dependent genes. Mediator functions as a bridge to convey information from gene-specific regulatory proteins to the basal RNA polymerase II transcription machinery. Mediator is recruited to promoters by direct interactions with regulatory proteins and serves as a scaffold for the assembly of a functional preinitiation complex with RNA polymerase II and the general transcription factors.</text>
</comment>
<dbReference type="PANTHER" id="PTHR13345:SF13">
    <property type="entry name" value="MEDIATOR OF RNA POLYMERASE II TRANSCRIPTION SUBUNIT 10"/>
    <property type="match status" value="1"/>
</dbReference>
<dbReference type="Proteomes" id="UP000094565">
    <property type="component" value="Chromosome 1"/>
</dbReference>
<evidence type="ECO:0000313" key="10">
    <source>
        <dbReference type="EMBL" id="ANZ73388.1"/>
    </source>
</evidence>
<dbReference type="GO" id="GO:0006357">
    <property type="term" value="P:regulation of transcription by RNA polymerase II"/>
    <property type="evidence" value="ECO:0007669"/>
    <property type="project" value="InterPro"/>
</dbReference>
<evidence type="ECO:0000256" key="4">
    <source>
        <dbReference type="ARBA" id="ARBA00023015"/>
    </source>
</evidence>
<evidence type="ECO:0000256" key="8">
    <source>
        <dbReference type="ARBA" id="ARBA00032004"/>
    </source>
</evidence>
<keyword evidence="4 9" id="KW-0805">Transcription regulation</keyword>
<dbReference type="InterPro" id="IPR019145">
    <property type="entry name" value="Mediator_Med10"/>
</dbReference>
<protein>
    <recommendedName>
        <fullName evidence="3 9">Mediator of RNA polymerase II transcription subunit 10</fullName>
    </recommendedName>
    <alternativeName>
        <fullName evidence="8 9">Mediator complex subunit 10</fullName>
    </alternativeName>
</protein>
<evidence type="ECO:0000256" key="1">
    <source>
        <dbReference type="ARBA" id="ARBA00004123"/>
    </source>
</evidence>
<reference evidence="10 11" key="1">
    <citation type="submission" date="2016-02" db="EMBL/GenBank/DDBJ databases">
        <title>Comparative genomic and transcriptomic foundation for Pichia pastoris.</title>
        <authorList>
            <person name="Love K.R."/>
            <person name="Shah K.A."/>
            <person name="Whittaker C.A."/>
            <person name="Wu J."/>
            <person name="Bartlett M.C."/>
            <person name="Ma D."/>
            <person name="Leeson R.L."/>
            <person name="Priest M."/>
            <person name="Young S.K."/>
            <person name="Love J.C."/>
        </authorList>
    </citation>
    <scope>NUCLEOTIDE SEQUENCE [LARGE SCALE GENOMIC DNA]</scope>
    <source>
        <strain evidence="10 11">ATCC 28485</strain>
    </source>
</reference>
<evidence type="ECO:0000256" key="2">
    <source>
        <dbReference type="ARBA" id="ARBA00005389"/>
    </source>
</evidence>
<dbReference type="GO" id="GO:0003712">
    <property type="term" value="F:transcription coregulator activity"/>
    <property type="evidence" value="ECO:0007669"/>
    <property type="project" value="InterPro"/>
</dbReference>
<name>A0A1B2J5Y3_PICPA</name>
<keyword evidence="11" id="KW-1185">Reference proteome</keyword>
<dbReference type="AlphaFoldDB" id="A0A1B2J5Y3"/>
<keyword evidence="5 9" id="KW-0010">Activator</keyword>
<comment type="subcellular location">
    <subcellularLocation>
        <location evidence="1 9">Nucleus</location>
    </subcellularLocation>
</comment>
<gene>
    <name evidence="10" type="primary">NUT2</name>
    <name evidence="9" type="synonym">MED10</name>
    <name evidence="10" type="ORF">ATY40_BA7500145</name>
</gene>
<dbReference type="PANTHER" id="PTHR13345">
    <property type="entry name" value="MEDIATOR OF RNA POLYMERASE II TRANSCRIPTION SUBUNIT 10"/>
    <property type="match status" value="1"/>
</dbReference>
<comment type="subunit">
    <text evidence="9">Component of the Mediator complex.</text>
</comment>
<organism evidence="10 11">
    <name type="scientific">Komagataella pastoris</name>
    <name type="common">Yeast</name>
    <name type="synonym">Pichia pastoris</name>
    <dbReference type="NCBI Taxonomy" id="4922"/>
    <lineage>
        <taxon>Eukaryota</taxon>
        <taxon>Fungi</taxon>
        <taxon>Dikarya</taxon>
        <taxon>Ascomycota</taxon>
        <taxon>Saccharomycotina</taxon>
        <taxon>Pichiomycetes</taxon>
        <taxon>Pichiales</taxon>
        <taxon>Pichiaceae</taxon>
        <taxon>Komagataella</taxon>
    </lineage>
</organism>
<keyword evidence="6 9" id="KW-0804">Transcription</keyword>
<accession>A0A1B2J5Y3</accession>
<dbReference type="Pfam" id="PF09748">
    <property type="entry name" value="Med10"/>
    <property type="match status" value="1"/>
</dbReference>
<dbReference type="EMBL" id="CP014584">
    <property type="protein sequence ID" value="ANZ73388.1"/>
    <property type="molecule type" value="Genomic_DNA"/>
</dbReference>